<sequence>MTVRLVLLGQKTFGKSATGNTLLRKEVFATCQNEYCQVEEGEVAGRRITVIDTPGWYMNVSQCNQKTDEEIVRSLSLSPLGFHAVLLVVPLDLTFYNDTLKSVFHIYSEWRQSSTICPFI</sequence>
<dbReference type="Pfam" id="PF04548">
    <property type="entry name" value="AIG1"/>
    <property type="match status" value="1"/>
</dbReference>
<evidence type="ECO:0000256" key="3">
    <source>
        <dbReference type="ARBA" id="ARBA00023134"/>
    </source>
</evidence>
<evidence type="ECO:0000259" key="4">
    <source>
        <dbReference type="Pfam" id="PF04548"/>
    </source>
</evidence>
<reference evidence="5" key="1">
    <citation type="submission" date="2019-06" db="EMBL/GenBank/DDBJ databases">
        <authorList>
            <consortium name="Wellcome Sanger Institute Data Sharing"/>
        </authorList>
    </citation>
    <scope>NUCLEOTIDE SEQUENCE [LARGE SCALE GENOMIC DNA]</scope>
</reference>
<dbReference type="Ensembl" id="ENSSORT00005037447.1">
    <property type="protein sequence ID" value="ENSSORP00005036483.1"/>
    <property type="gene ID" value="ENSSORG00005017197.1"/>
</dbReference>
<evidence type="ECO:0000256" key="2">
    <source>
        <dbReference type="ARBA" id="ARBA00022741"/>
    </source>
</evidence>
<keyword evidence="3" id="KW-0342">GTP-binding</keyword>
<evidence type="ECO:0000313" key="5">
    <source>
        <dbReference type="Ensembl" id="ENSSORP00005036483.1"/>
    </source>
</evidence>
<dbReference type="InterPro" id="IPR027417">
    <property type="entry name" value="P-loop_NTPase"/>
</dbReference>
<dbReference type="InParanoid" id="A0A673B7Q3"/>
<name>A0A673B7Q3_9TELE</name>
<dbReference type="PANTHER" id="PTHR10903:SF107">
    <property type="entry name" value="GTPASE IMAP FAMILY MEMBER 4-LIKE-RELATED"/>
    <property type="match status" value="1"/>
</dbReference>
<comment type="similarity">
    <text evidence="1">Belongs to the TRAFAC class TrmE-Era-EngA-EngB-Septin-like GTPase superfamily. AIG1/Toc34/Toc159-like paraseptin GTPase family. IAN subfamily.</text>
</comment>
<dbReference type="GO" id="GO:0005525">
    <property type="term" value="F:GTP binding"/>
    <property type="evidence" value="ECO:0007669"/>
    <property type="project" value="UniProtKB-KW"/>
</dbReference>
<dbReference type="SUPFAM" id="SSF52540">
    <property type="entry name" value="P-loop containing nucleoside triphosphate hydrolases"/>
    <property type="match status" value="1"/>
</dbReference>
<evidence type="ECO:0000256" key="1">
    <source>
        <dbReference type="ARBA" id="ARBA00008535"/>
    </source>
</evidence>
<reference evidence="5" key="2">
    <citation type="submission" date="2025-08" db="UniProtKB">
        <authorList>
            <consortium name="Ensembl"/>
        </authorList>
    </citation>
    <scope>IDENTIFICATION</scope>
</reference>
<accession>A0A673B7Q3</accession>
<evidence type="ECO:0000313" key="6">
    <source>
        <dbReference type="Proteomes" id="UP000472271"/>
    </source>
</evidence>
<keyword evidence="6" id="KW-1185">Reference proteome</keyword>
<feature type="domain" description="AIG1-type G" evidence="4">
    <location>
        <begin position="4"/>
        <end position="96"/>
    </location>
</feature>
<dbReference type="PANTHER" id="PTHR10903">
    <property type="entry name" value="GTPASE, IMAP FAMILY MEMBER-RELATED"/>
    <property type="match status" value="1"/>
</dbReference>
<reference evidence="5" key="3">
    <citation type="submission" date="2025-09" db="UniProtKB">
        <authorList>
            <consortium name="Ensembl"/>
        </authorList>
    </citation>
    <scope>IDENTIFICATION</scope>
</reference>
<organism evidence="5 6">
    <name type="scientific">Sphaeramia orbicularis</name>
    <name type="common">orbiculate cardinalfish</name>
    <dbReference type="NCBI Taxonomy" id="375764"/>
    <lineage>
        <taxon>Eukaryota</taxon>
        <taxon>Metazoa</taxon>
        <taxon>Chordata</taxon>
        <taxon>Craniata</taxon>
        <taxon>Vertebrata</taxon>
        <taxon>Euteleostomi</taxon>
        <taxon>Actinopterygii</taxon>
        <taxon>Neopterygii</taxon>
        <taxon>Teleostei</taxon>
        <taxon>Neoteleostei</taxon>
        <taxon>Acanthomorphata</taxon>
        <taxon>Gobiaria</taxon>
        <taxon>Kurtiformes</taxon>
        <taxon>Apogonoidei</taxon>
        <taxon>Apogonidae</taxon>
        <taxon>Apogoninae</taxon>
        <taxon>Sphaeramia</taxon>
    </lineage>
</organism>
<dbReference type="InterPro" id="IPR045058">
    <property type="entry name" value="GIMA/IAN/Toc"/>
</dbReference>
<protein>
    <recommendedName>
        <fullName evidence="4">AIG1-type G domain-containing protein</fullName>
    </recommendedName>
</protein>
<keyword evidence="2" id="KW-0547">Nucleotide-binding</keyword>
<dbReference type="InterPro" id="IPR006703">
    <property type="entry name" value="G_AIG1"/>
</dbReference>
<dbReference type="Gene3D" id="3.40.50.300">
    <property type="entry name" value="P-loop containing nucleotide triphosphate hydrolases"/>
    <property type="match status" value="1"/>
</dbReference>
<dbReference type="Proteomes" id="UP000472271">
    <property type="component" value="Chromosome 4"/>
</dbReference>
<dbReference type="AlphaFoldDB" id="A0A673B7Q3"/>
<proteinExistence type="inferred from homology"/>